<dbReference type="RefSeq" id="WP_013322043.1">
    <property type="nucleotide sequence ID" value="NC_014501.1"/>
</dbReference>
<gene>
    <name evidence="1" type="ordered locus">Cyan7822_1954</name>
</gene>
<accession>E0UAT5</accession>
<evidence type="ECO:0000313" key="2">
    <source>
        <dbReference type="Proteomes" id="UP000008206"/>
    </source>
</evidence>
<protein>
    <submittedName>
        <fullName evidence="1">Uncharacterized protein</fullName>
    </submittedName>
</protein>
<dbReference type="OrthoDB" id="571472at2"/>
<dbReference type="AlphaFoldDB" id="E0UAT5"/>
<organism evidence="1 2">
    <name type="scientific">Gloeothece verrucosa (strain PCC 7822)</name>
    <name type="common">Cyanothece sp. (strain PCC 7822)</name>
    <dbReference type="NCBI Taxonomy" id="497965"/>
    <lineage>
        <taxon>Bacteria</taxon>
        <taxon>Bacillati</taxon>
        <taxon>Cyanobacteriota</taxon>
        <taxon>Cyanophyceae</taxon>
        <taxon>Oscillatoriophycideae</taxon>
        <taxon>Chroococcales</taxon>
        <taxon>Aphanothecaceae</taxon>
        <taxon>Gloeothece</taxon>
        <taxon>Gloeothece verrucosa</taxon>
    </lineage>
</organism>
<reference evidence="2" key="1">
    <citation type="journal article" date="2011" name="MBio">
        <title>Novel metabolic attributes of the genus Cyanothece, comprising a group of unicellular nitrogen-fixing Cyanobacteria.</title>
        <authorList>
            <person name="Bandyopadhyay A."/>
            <person name="Elvitigala T."/>
            <person name="Welsh E."/>
            <person name="Stockel J."/>
            <person name="Liberton M."/>
            <person name="Min H."/>
            <person name="Sherman L.A."/>
            <person name="Pakrasi H.B."/>
        </authorList>
    </citation>
    <scope>NUCLEOTIDE SEQUENCE [LARGE SCALE GENOMIC DNA]</scope>
    <source>
        <strain evidence="2">PCC 7822</strain>
    </source>
</reference>
<keyword evidence="2" id="KW-1185">Reference proteome</keyword>
<evidence type="ECO:0000313" key="1">
    <source>
        <dbReference type="EMBL" id="ADN13937.1"/>
    </source>
</evidence>
<name>E0UAT5_GLOV7</name>
<dbReference type="Proteomes" id="UP000008206">
    <property type="component" value="Chromosome"/>
</dbReference>
<proteinExistence type="predicted"/>
<dbReference type="HOGENOM" id="CLU_110238_1_0_3"/>
<dbReference type="EMBL" id="CP002198">
    <property type="protein sequence ID" value="ADN13937.1"/>
    <property type="molecule type" value="Genomic_DNA"/>
</dbReference>
<sequence length="184" mass="21138">MFNQPITKITKLQFNPQTTLLKDAKNLVCFDAQEAIPFWIWLWENPGSPIALPGKISLDHHDCLHAILGVGVSLEDEAFLIGVTMGSDTDLQEWHLKLFKFVSRFLYPKKFRFRTQDFFVFDLGVELGRKLKIKNLNKIDFALYENKTVAEVRDALGLNEILLLLNSELTQPQQAHSLQQFSFG</sequence>
<dbReference type="eggNOG" id="ENOG5032TEZ">
    <property type="taxonomic scope" value="Bacteria"/>
</dbReference>
<dbReference type="KEGG" id="cyj:Cyan7822_1954"/>